<evidence type="ECO:0000313" key="3">
    <source>
        <dbReference type="Proteomes" id="UP000053562"/>
    </source>
</evidence>
<feature type="compositionally biased region" description="Basic and acidic residues" evidence="1">
    <location>
        <begin position="633"/>
        <end position="659"/>
    </location>
</feature>
<gene>
    <name evidence="2" type="ORF">PVIIG_03514</name>
</gene>
<dbReference type="EMBL" id="KQ234203">
    <property type="protein sequence ID" value="KMZ82260.1"/>
    <property type="molecule type" value="Genomic_DNA"/>
</dbReference>
<sequence length="733" mass="81737">MENNHFAYTLRGQIEGIFAECTLSKEKGGLQNGDSPVGVPTPGDAPHEQVNFSRGKNKVERRGSNRYEDTGWSGRRGESNLKREEESIFGNDGKTLMVQSYTSLLYEGCEDKLHVLLANRTMKEGRVEMQISGEGESFNLPCRLAGNVLSSFSPPLEKGVYKLFFFINKERMHAKLVSCGVDMLCRGILSKDMPWLPLHVIEMSRFDQVGHSRGMNNLPPYSIRANNHVHTSRGLLKMYGLMHKQCRQMANREGTRDGRVTLGMDYQLHTNSDRHFYGFLSAYKEAYTKQHPQVNGKRGENKNLHINSINFVSSLNFENHLEHCRIPTMYKRLLYDHCAYGDKAVIMSHHTRLLQGDYSSGGLSAHVFVKDQLGGPYSVFAFDLAMGGVENRAGREAHKAVQGATSRGILPPLTKNPPVSSLLRFSCDQDSCADMRQWSYVEAIPCRKNDVAREFYLTGRRARGANVESSAECTAHRPMNRPVNLPVERDCPVPVELINHRNAFKTYAPGIRLSERVSLFFEAWDCAALPVEPFSQLSDCNVHCESVCAQMRGLSALVRSARFDALSFEDLCEGGQKWGVIKSGGTEKMNGGDEKADGQGGHEEDDALRAKGEDDALRAKGEDDALQANGEDDALRTNGEDDALRTNGEDDQHDADGAKRRSGPRRAGPQVRPHDEHPKCATKQTRAGAASNCPLSSFVSFVITIDGKIYHSVLPISRLLLLFVVNYWMHFAD</sequence>
<protein>
    <submittedName>
        <fullName evidence="2">Uncharacterized protein</fullName>
    </submittedName>
</protein>
<feature type="region of interest" description="Disordered" evidence="1">
    <location>
        <begin position="621"/>
        <end position="687"/>
    </location>
</feature>
<accession>A0A0J9SGW8</accession>
<proteinExistence type="predicted"/>
<dbReference type="AlphaFoldDB" id="A0A0J9SGW8"/>
<organism evidence="2 3">
    <name type="scientific">Plasmodium vivax India VII</name>
    <dbReference type="NCBI Taxonomy" id="1077284"/>
    <lineage>
        <taxon>Eukaryota</taxon>
        <taxon>Sar</taxon>
        <taxon>Alveolata</taxon>
        <taxon>Apicomplexa</taxon>
        <taxon>Aconoidasida</taxon>
        <taxon>Haemosporida</taxon>
        <taxon>Plasmodiidae</taxon>
        <taxon>Plasmodium</taxon>
        <taxon>Plasmodium (Plasmodium)</taxon>
    </lineage>
</organism>
<feature type="compositionally biased region" description="Basic and acidic residues" evidence="1">
    <location>
        <begin position="57"/>
        <end position="80"/>
    </location>
</feature>
<evidence type="ECO:0000313" key="2">
    <source>
        <dbReference type="EMBL" id="KMZ82260.1"/>
    </source>
</evidence>
<feature type="compositionally biased region" description="Basic and acidic residues" evidence="1">
    <location>
        <begin position="590"/>
        <end position="606"/>
    </location>
</feature>
<dbReference type="OrthoDB" id="371339at2759"/>
<reference evidence="2 3" key="1">
    <citation type="submission" date="2011-08" db="EMBL/GenBank/DDBJ databases">
        <title>The Genome Sequence of Plasmodium vivax India VII.</title>
        <authorList>
            <consortium name="The Broad Institute Genome Sequencing Platform"/>
            <consortium name="The Broad Institute Genome Sequencing Center for Infectious Disease"/>
            <person name="Neafsey D."/>
            <person name="Carlton J."/>
            <person name="Barnwell J."/>
            <person name="Collins W."/>
            <person name="Escalante A."/>
            <person name="Mullikin J."/>
            <person name="Saul A."/>
            <person name="Guigo R."/>
            <person name="Camara F."/>
            <person name="Young S.K."/>
            <person name="Zeng Q."/>
            <person name="Gargeya S."/>
            <person name="Fitzgerald M."/>
            <person name="Haas B."/>
            <person name="Abouelleil A."/>
            <person name="Alvarado L."/>
            <person name="Arachchi H.M."/>
            <person name="Berlin A."/>
            <person name="Brown A."/>
            <person name="Chapman S.B."/>
            <person name="Chen Z."/>
            <person name="Dunbar C."/>
            <person name="Freedman E."/>
            <person name="Gearin G."/>
            <person name="Gellesch M."/>
            <person name="Goldberg J."/>
            <person name="Griggs A."/>
            <person name="Gujja S."/>
            <person name="Heiman D."/>
            <person name="Howarth C."/>
            <person name="Larson L."/>
            <person name="Lui A."/>
            <person name="MacDonald P.J.P."/>
            <person name="Montmayeur A."/>
            <person name="Murphy C."/>
            <person name="Neiman D."/>
            <person name="Pearson M."/>
            <person name="Priest M."/>
            <person name="Roberts A."/>
            <person name="Saif S."/>
            <person name="Shea T."/>
            <person name="Shenoy N."/>
            <person name="Sisk P."/>
            <person name="Stolte C."/>
            <person name="Sykes S."/>
            <person name="Wortman J."/>
            <person name="Nusbaum C."/>
            <person name="Birren B."/>
        </authorList>
    </citation>
    <scope>NUCLEOTIDE SEQUENCE [LARGE SCALE GENOMIC DNA]</scope>
    <source>
        <strain evidence="2 3">India VII</strain>
    </source>
</reference>
<name>A0A0J9SGW8_PLAVI</name>
<feature type="region of interest" description="Disordered" evidence="1">
    <location>
        <begin position="54"/>
        <end position="80"/>
    </location>
</feature>
<feature type="region of interest" description="Disordered" evidence="1">
    <location>
        <begin position="582"/>
        <end position="606"/>
    </location>
</feature>
<dbReference type="Proteomes" id="UP000053562">
    <property type="component" value="Unassembled WGS sequence"/>
</dbReference>
<evidence type="ECO:0000256" key="1">
    <source>
        <dbReference type="SAM" id="MobiDB-lite"/>
    </source>
</evidence>